<evidence type="ECO:0000256" key="3">
    <source>
        <dbReference type="ARBA" id="ARBA00022989"/>
    </source>
</evidence>
<feature type="transmembrane region" description="Helical" evidence="5">
    <location>
        <begin position="74"/>
        <end position="90"/>
    </location>
</feature>
<keyword evidence="4 5" id="KW-0472">Membrane</keyword>
<dbReference type="InterPro" id="IPR032808">
    <property type="entry name" value="DoxX"/>
</dbReference>
<reference evidence="6 7" key="1">
    <citation type="submission" date="2017-03" db="EMBL/GenBank/DDBJ databases">
        <title>Genome sequence of Sphingomonas dokdonensis DSM 21029.</title>
        <authorList>
            <person name="Poehlein A."/>
            <person name="Wuebbeler J.H."/>
            <person name="Steinbuechel A."/>
            <person name="Daniel R."/>
        </authorList>
    </citation>
    <scope>NUCLEOTIDE SEQUENCE [LARGE SCALE GENOMIC DNA]</scope>
    <source>
        <strain evidence="6 7">DSM 21029</strain>
    </source>
</reference>
<dbReference type="Proteomes" id="UP000197290">
    <property type="component" value="Unassembled WGS sequence"/>
</dbReference>
<keyword evidence="3 5" id="KW-1133">Transmembrane helix</keyword>
<feature type="transmembrane region" description="Helical" evidence="5">
    <location>
        <begin position="6"/>
        <end position="25"/>
    </location>
</feature>
<dbReference type="RefSeq" id="WP_088367719.1">
    <property type="nucleotide sequence ID" value="NZ_NBBI01000004.1"/>
</dbReference>
<evidence type="ECO:0000313" key="6">
    <source>
        <dbReference type="EMBL" id="OWK29420.1"/>
    </source>
</evidence>
<protein>
    <submittedName>
        <fullName evidence="6">Inner membrane protein YphA</fullName>
    </submittedName>
</protein>
<dbReference type="OrthoDB" id="7272111at2"/>
<organism evidence="6 7">
    <name type="scientific">Sphingomonas dokdonensis</name>
    <dbReference type="NCBI Taxonomy" id="344880"/>
    <lineage>
        <taxon>Bacteria</taxon>
        <taxon>Pseudomonadati</taxon>
        <taxon>Pseudomonadota</taxon>
        <taxon>Alphaproteobacteria</taxon>
        <taxon>Sphingomonadales</taxon>
        <taxon>Sphingomonadaceae</taxon>
        <taxon>Sphingomonas</taxon>
    </lineage>
</organism>
<evidence type="ECO:0000256" key="5">
    <source>
        <dbReference type="SAM" id="Phobius"/>
    </source>
</evidence>
<proteinExistence type="predicted"/>
<feature type="transmembrane region" description="Helical" evidence="5">
    <location>
        <begin position="46"/>
        <end position="68"/>
    </location>
</feature>
<comment type="caution">
    <text evidence="6">The sequence shown here is derived from an EMBL/GenBank/DDBJ whole genome shotgun (WGS) entry which is preliminary data.</text>
</comment>
<gene>
    <name evidence="6" type="primary">yphA</name>
    <name evidence="6" type="ORF">SPDO_24050</name>
</gene>
<keyword evidence="7" id="KW-1185">Reference proteome</keyword>
<evidence type="ECO:0000256" key="4">
    <source>
        <dbReference type="ARBA" id="ARBA00023136"/>
    </source>
</evidence>
<accession>A0A245ZI52</accession>
<dbReference type="GO" id="GO:0016020">
    <property type="term" value="C:membrane"/>
    <property type="evidence" value="ECO:0007669"/>
    <property type="project" value="UniProtKB-SubCell"/>
</dbReference>
<dbReference type="AlphaFoldDB" id="A0A245ZI52"/>
<sequence>MTTAAIAALVVRYGIVMLFLPFSAFDKIFSFDHAVKQAQQVFSPRSLAIAVLMVGLFVEIVCCAAIVIGVADRAAAFVVAGYCAVTALLYKQFWKQGDFFADPGGKGRTLFWDFLKNLSLGAGFLLLIVGTDGSGLQPFLDAPFASSHPYGR</sequence>
<keyword evidence="2 5" id="KW-0812">Transmembrane</keyword>
<dbReference type="EMBL" id="NBBI01000004">
    <property type="protein sequence ID" value="OWK29420.1"/>
    <property type="molecule type" value="Genomic_DNA"/>
</dbReference>
<dbReference type="Pfam" id="PF07681">
    <property type="entry name" value="DoxX"/>
    <property type="match status" value="1"/>
</dbReference>
<evidence type="ECO:0000256" key="1">
    <source>
        <dbReference type="ARBA" id="ARBA00004141"/>
    </source>
</evidence>
<feature type="transmembrane region" description="Helical" evidence="5">
    <location>
        <begin position="110"/>
        <end position="130"/>
    </location>
</feature>
<comment type="subcellular location">
    <subcellularLocation>
        <location evidence="1">Membrane</location>
        <topology evidence="1">Multi-pass membrane protein</topology>
    </subcellularLocation>
</comment>
<name>A0A245ZI52_9SPHN</name>
<evidence type="ECO:0000313" key="7">
    <source>
        <dbReference type="Proteomes" id="UP000197290"/>
    </source>
</evidence>
<evidence type="ECO:0000256" key="2">
    <source>
        <dbReference type="ARBA" id="ARBA00022692"/>
    </source>
</evidence>